<organism evidence="5 6">
    <name type="scientific">Euplotes crassus</name>
    <dbReference type="NCBI Taxonomy" id="5936"/>
    <lineage>
        <taxon>Eukaryota</taxon>
        <taxon>Sar</taxon>
        <taxon>Alveolata</taxon>
        <taxon>Ciliophora</taxon>
        <taxon>Intramacronucleata</taxon>
        <taxon>Spirotrichea</taxon>
        <taxon>Hypotrichia</taxon>
        <taxon>Euplotida</taxon>
        <taxon>Euplotidae</taxon>
        <taxon>Moneuplotes</taxon>
    </lineage>
</organism>
<keyword evidence="2 3" id="KW-0802">TPR repeat</keyword>
<dbReference type="PROSITE" id="PS50005">
    <property type="entry name" value="TPR"/>
    <property type="match status" value="1"/>
</dbReference>
<dbReference type="EMBL" id="CAMPGE010013732">
    <property type="protein sequence ID" value="CAI2372446.1"/>
    <property type="molecule type" value="Genomic_DNA"/>
</dbReference>
<protein>
    <recommendedName>
        <fullName evidence="7">Tetratricopeptide repeat protein</fullName>
    </recommendedName>
</protein>
<dbReference type="Proteomes" id="UP001295684">
    <property type="component" value="Unassembled WGS sequence"/>
</dbReference>
<feature type="region of interest" description="Disordered" evidence="4">
    <location>
        <begin position="16"/>
        <end position="42"/>
    </location>
</feature>
<keyword evidence="6" id="KW-1185">Reference proteome</keyword>
<name>A0AAD1XH15_EUPCR</name>
<feature type="repeat" description="TPR" evidence="3">
    <location>
        <begin position="145"/>
        <end position="178"/>
    </location>
</feature>
<reference evidence="5" key="1">
    <citation type="submission" date="2023-07" db="EMBL/GenBank/DDBJ databases">
        <authorList>
            <consortium name="AG Swart"/>
            <person name="Singh M."/>
            <person name="Singh A."/>
            <person name="Seah K."/>
            <person name="Emmerich C."/>
        </authorList>
    </citation>
    <scope>NUCLEOTIDE SEQUENCE</scope>
    <source>
        <strain evidence="5">DP1</strain>
    </source>
</reference>
<dbReference type="Gene3D" id="1.25.40.10">
    <property type="entry name" value="Tetratricopeptide repeat domain"/>
    <property type="match status" value="1"/>
</dbReference>
<evidence type="ECO:0000256" key="3">
    <source>
        <dbReference type="PROSITE-ProRule" id="PRU00339"/>
    </source>
</evidence>
<dbReference type="Pfam" id="PF13181">
    <property type="entry name" value="TPR_8"/>
    <property type="match status" value="2"/>
</dbReference>
<evidence type="ECO:0000256" key="2">
    <source>
        <dbReference type="ARBA" id="ARBA00022803"/>
    </source>
</evidence>
<proteinExistence type="predicted"/>
<feature type="compositionally biased region" description="Polar residues" evidence="4">
    <location>
        <begin position="16"/>
        <end position="25"/>
    </location>
</feature>
<dbReference type="InterPro" id="IPR011990">
    <property type="entry name" value="TPR-like_helical_dom_sf"/>
</dbReference>
<feature type="compositionally biased region" description="Basic and acidic residues" evidence="4">
    <location>
        <begin position="27"/>
        <end position="39"/>
    </location>
</feature>
<dbReference type="SMART" id="SM00028">
    <property type="entry name" value="TPR"/>
    <property type="match status" value="5"/>
</dbReference>
<dbReference type="PANTHER" id="PTHR45641:SF1">
    <property type="entry name" value="AAA+ ATPASE DOMAIN-CONTAINING PROTEIN"/>
    <property type="match status" value="1"/>
</dbReference>
<dbReference type="SUPFAM" id="SSF48452">
    <property type="entry name" value="TPR-like"/>
    <property type="match status" value="1"/>
</dbReference>
<dbReference type="InterPro" id="IPR019734">
    <property type="entry name" value="TPR_rpt"/>
</dbReference>
<evidence type="ECO:0000313" key="6">
    <source>
        <dbReference type="Proteomes" id="UP001295684"/>
    </source>
</evidence>
<evidence type="ECO:0000256" key="1">
    <source>
        <dbReference type="ARBA" id="ARBA00022737"/>
    </source>
</evidence>
<evidence type="ECO:0000313" key="5">
    <source>
        <dbReference type="EMBL" id="CAI2372446.1"/>
    </source>
</evidence>
<dbReference type="AlphaFoldDB" id="A0AAD1XH15"/>
<gene>
    <name evidence="5" type="ORF">ECRASSUSDP1_LOCUS13776</name>
</gene>
<comment type="caution">
    <text evidence="5">The sequence shown here is derived from an EMBL/GenBank/DDBJ whole genome shotgun (WGS) entry which is preliminary data.</text>
</comment>
<dbReference type="PANTHER" id="PTHR45641">
    <property type="entry name" value="TETRATRICOPEPTIDE REPEAT PROTEIN (AFU_ORTHOLOGUE AFUA_6G03870)"/>
    <property type="match status" value="1"/>
</dbReference>
<evidence type="ECO:0000256" key="4">
    <source>
        <dbReference type="SAM" id="MobiDB-lite"/>
    </source>
</evidence>
<accession>A0AAD1XH15</accession>
<keyword evidence="1" id="KW-0677">Repeat</keyword>
<sequence length="385" mass="45164">MSHYSPVREQLNERMNNFMTDTNNQRKNREGSGQRETRENLNSQVQKLQLEADIYQEGGNISDYIFTLEKIYQKIKNERGFNKLQYEIATQLQKYGSYEKSLLILLALYEVTSNSDSQTMKARDIAQYSDKALGDIKLGQTSFLITLCIDIGNGYFSSGEFEKALEYYSQALKDLQANDECQLSCGQLYLNKGLCCLYLQDYSVAERYFRKVIKTLVERMQDPRKDKLLVISYKKIAFIQEMCNEPNKALMFYVKALKVGLNAYQPDNLEIIDLHYHICRCFFKLNKLKEGINRLEKVIYMINSRHESFKQESPVYLSRLGDYYALLGNLYFTQRQFDFAQRCFESSLKVWKEFGIQEADLKCQKSLEFLKICNSYLMQDPNKTE</sequence>
<evidence type="ECO:0008006" key="7">
    <source>
        <dbReference type="Google" id="ProtNLM"/>
    </source>
</evidence>